<keyword evidence="2" id="KW-1185">Reference proteome</keyword>
<accession>A0ABR5SCF9</accession>
<proteinExistence type="predicted"/>
<reference evidence="1 2" key="1">
    <citation type="submission" date="2015-11" db="EMBL/GenBank/DDBJ databases">
        <authorList>
            <person name="Lin W."/>
        </authorList>
    </citation>
    <scope>NUCLEOTIDE SEQUENCE [LARGE SCALE GENOMIC DNA]</scope>
    <source>
        <strain evidence="1 2">HCH-1</strain>
    </source>
</reference>
<sequence length="139" mass="15672">MLRIAKATKDTVGVWFDFQIRGETISLKIRPLSAEVIAEIRKRHRSHEMVKDPQSRQLQKTEVFDEDKITADLIDYLLEDFGGIGDETGTALSPTKENKKSVMNIPSLVGEVSITDFVFEKAKELAAYASAEDVEQEKK</sequence>
<comment type="caution">
    <text evidence="1">The sequence shown here is derived from an EMBL/GenBank/DDBJ whole genome shotgun (WGS) entry which is preliminary data.</text>
</comment>
<evidence type="ECO:0000313" key="1">
    <source>
        <dbReference type="EMBL" id="KWT81142.1"/>
    </source>
</evidence>
<evidence type="ECO:0000313" key="2">
    <source>
        <dbReference type="Proteomes" id="UP000060487"/>
    </source>
</evidence>
<dbReference type="RefSeq" id="WP_085053270.1">
    <property type="nucleotide sequence ID" value="NZ_LNQR01000101.1"/>
</dbReference>
<name>A0ABR5SCF9_9BACT</name>
<dbReference type="EMBL" id="LNQR01000101">
    <property type="protein sequence ID" value="KWT81142.1"/>
    <property type="molecule type" value="Genomic_DNA"/>
</dbReference>
<organism evidence="1 2">
    <name type="scientific">Candidatus Magnetominusculus xianensis</name>
    <dbReference type="NCBI Taxonomy" id="1748249"/>
    <lineage>
        <taxon>Bacteria</taxon>
        <taxon>Pseudomonadati</taxon>
        <taxon>Nitrospirota</taxon>
        <taxon>Nitrospiria</taxon>
        <taxon>Nitrospirales</taxon>
        <taxon>Nitrospiraceae</taxon>
        <taxon>Candidatus Magnetominusculus</taxon>
    </lineage>
</organism>
<protein>
    <submittedName>
        <fullName evidence="1">Uncharacterized protein</fullName>
    </submittedName>
</protein>
<gene>
    <name evidence="1" type="ORF">ASN18_2648</name>
</gene>
<dbReference type="Proteomes" id="UP000060487">
    <property type="component" value="Unassembled WGS sequence"/>
</dbReference>